<evidence type="ECO:0000256" key="6">
    <source>
        <dbReference type="ARBA" id="ARBA00022729"/>
    </source>
</evidence>
<evidence type="ECO:0000256" key="9">
    <source>
        <dbReference type="ARBA" id="ARBA00023136"/>
    </source>
</evidence>
<keyword evidence="9" id="KW-0472">Membrane</keyword>
<evidence type="ECO:0000256" key="1">
    <source>
        <dbReference type="ARBA" id="ARBA00004571"/>
    </source>
</evidence>
<keyword evidence="4" id="KW-1134">Transmembrane beta strand</keyword>
<dbReference type="PRINTS" id="PR00184">
    <property type="entry name" value="NEISSPPORIN"/>
</dbReference>
<dbReference type="EMBL" id="JAYMRV010000016">
    <property type="protein sequence ID" value="MEM5426353.1"/>
    <property type="molecule type" value="Genomic_DNA"/>
</dbReference>
<evidence type="ECO:0000313" key="13">
    <source>
        <dbReference type="EMBL" id="MEM5426353.1"/>
    </source>
</evidence>
<organism evidence="13 14">
    <name type="scientific">Paraburkholderia ferrariae</name>
    <dbReference type="NCBI Taxonomy" id="386056"/>
    <lineage>
        <taxon>Bacteria</taxon>
        <taxon>Pseudomonadati</taxon>
        <taxon>Pseudomonadota</taxon>
        <taxon>Betaproteobacteria</taxon>
        <taxon>Burkholderiales</taxon>
        <taxon>Burkholderiaceae</taxon>
        <taxon>Paraburkholderia</taxon>
    </lineage>
</organism>
<reference evidence="13 14" key="1">
    <citation type="submission" date="2024-01" db="EMBL/GenBank/DDBJ databases">
        <title>The diversity of rhizobia nodulating Mimosa spp. in eleven states of Brazil covering several biomes is determined by host plant, location, and edaphic factors.</title>
        <authorList>
            <person name="Rouws L."/>
            <person name="Barauna A."/>
            <person name="Beukes C."/>
            <person name="De Faria S.M."/>
            <person name="Gross E."/>
            <person name="Dos Reis Junior F.B."/>
            <person name="Simon M."/>
            <person name="Maluk M."/>
            <person name="Odee D.W."/>
            <person name="Kenicer G."/>
            <person name="Young J.P.W."/>
            <person name="Reis V.M."/>
            <person name="Zilli J."/>
            <person name="James E.K."/>
        </authorList>
    </citation>
    <scope>NUCLEOTIDE SEQUENCE [LARGE SCALE GENOMIC DNA]</scope>
    <source>
        <strain evidence="13 14">JPY167</strain>
    </source>
</reference>
<evidence type="ECO:0000256" key="7">
    <source>
        <dbReference type="ARBA" id="ARBA00023065"/>
    </source>
</evidence>
<keyword evidence="10" id="KW-0998">Cell outer membrane</keyword>
<protein>
    <submittedName>
        <fullName evidence="13">Porin</fullName>
    </submittedName>
</protein>
<dbReference type="InterPro" id="IPR050298">
    <property type="entry name" value="Gram-neg_bact_OMP"/>
</dbReference>
<keyword evidence="14" id="KW-1185">Reference proteome</keyword>
<accession>A0ABU9S3D8</accession>
<dbReference type="PANTHER" id="PTHR34501">
    <property type="entry name" value="PROTEIN YDDL-RELATED"/>
    <property type="match status" value="1"/>
</dbReference>
<evidence type="ECO:0000256" key="8">
    <source>
        <dbReference type="ARBA" id="ARBA00023114"/>
    </source>
</evidence>
<dbReference type="CDD" id="cd00342">
    <property type="entry name" value="gram_neg_porins"/>
    <property type="match status" value="1"/>
</dbReference>
<comment type="caution">
    <text evidence="13">The sequence shown here is derived from an EMBL/GenBank/DDBJ whole genome shotgun (WGS) entry which is preliminary data.</text>
</comment>
<name>A0ABU9S3D8_9BURK</name>
<dbReference type="InterPro" id="IPR002299">
    <property type="entry name" value="Porin_Neis"/>
</dbReference>
<keyword evidence="7" id="KW-0406">Ion transport</keyword>
<keyword evidence="3" id="KW-0813">Transport</keyword>
<comment type="subcellular location">
    <subcellularLocation>
        <location evidence="1">Cell outer membrane</location>
        <topology evidence="1">Multi-pass membrane protein</topology>
    </subcellularLocation>
</comment>
<feature type="chain" id="PRO_5045845853" evidence="11">
    <location>
        <begin position="21"/>
        <end position="384"/>
    </location>
</feature>
<evidence type="ECO:0000313" key="14">
    <source>
        <dbReference type="Proteomes" id="UP001489897"/>
    </source>
</evidence>
<proteinExistence type="predicted"/>
<evidence type="ECO:0000256" key="2">
    <source>
        <dbReference type="ARBA" id="ARBA00011233"/>
    </source>
</evidence>
<dbReference type="SUPFAM" id="SSF56935">
    <property type="entry name" value="Porins"/>
    <property type="match status" value="1"/>
</dbReference>
<comment type="subunit">
    <text evidence="2">Homotrimer.</text>
</comment>
<dbReference type="Proteomes" id="UP001489897">
    <property type="component" value="Unassembled WGS sequence"/>
</dbReference>
<dbReference type="Gene3D" id="2.40.160.10">
    <property type="entry name" value="Porin"/>
    <property type="match status" value="1"/>
</dbReference>
<evidence type="ECO:0000256" key="3">
    <source>
        <dbReference type="ARBA" id="ARBA00022448"/>
    </source>
</evidence>
<evidence type="ECO:0000256" key="10">
    <source>
        <dbReference type="ARBA" id="ARBA00023237"/>
    </source>
</evidence>
<sequence length="384" mass="40637">MRKSLLAGAAIMSLFGHAYAQSSVSLYGIVDAGFAFNNNSGGQKLYTLASGNMQGSRWGLRGVEDLGNGLKTLFTVENGFSVTNGKLLQGGDLFGRQAYVGLASDRFGSVTLGRQYDAVVDYTARFESAAQWATGYGAHPGDLDNLQNTNRVNNAIKFRSVDYAGLKFGGLYSLGGVAGHLGTNQIWSLGAGYDNGPLSLGAAYLNVRDPNFSFFGNNSTSSTTASNMTASTVYSGYASARTQQIIAAGAAYQLGQATLGAMYTNTQFRGLGALSALNSLHYHGNAAFHNAEVSFKYLVTPALNLGISYDYTKGYGVNHAAYHQVDAGVDYFLSKRTDVYISAIYQHATGTDSTDKSAVANITGFSASSTGNQFVAVTGIRHKF</sequence>
<evidence type="ECO:0000256" key="5">
    <source>
        <dbReference type="ARBA" id="ARBA00022692"/>
    </source>
</evidence>
<keyword evidence="5" id="KW-0812">Transmembrane</keyword>
<dbReference type="PANTHER" id="PTHR34501:SF9">
    <property type="entry name" value="MAJOR OUTER MEMBRANE PROTEIN P.IA"/>
    <property type="match status" value="1"/>
</dbReference>
<dbReference type="InterPro" id="IPR001702">
    <property type="entry name" value="Porin_Gram-ve"/>
</dbReference>
<keyword evidence="6 11" id="KW-0732">Signal</keyword>
<evidence type="ECO:0000259" key="12">
    <source>
        <dbReference type="Pfam" id="PF13609"/>
    </source>
</evidence>
<feature type="domain" description="Porin" evidence="12">
    <location>
        <begin position="9"/>
        <end position="347"/>
    </location>
</feature>
<dbReference type="InterPro" id="IPR033900">
    <property type="entry name" value="Gram_neg_porin_domain"/>
</dbReference>
<evidence type="ECO:0000256" key="4">
    <source>
        <dbReference type="ARBA" id="ARBA00022452"/>
    </source>
</evidence>
<keyword evidence="8" id="KW-0626">Porin</keyword>
<feature type="signal peptide" evidence="11">
    <location>
        <begin position="1"/>
        <end position="20"/>
    </location>
</feature>
<dbReference type="Pfam" id="PF13609">
    <property type="entry name" value="Porin_4"/>
    <property type="match status" value="1"/>
</dbReference>
<dbReference type="RefSeq" id="WP_342922290.1">
    <property type="nucleotide sequence ID" value="NZ_JAYMRV010000016.1"/>
</dbReference>
<dbReference type="PRINTS" id="PR00182">
    <property type="entry name" value="ECOLNEIPORIN"/>
</dbReference>
<evidence type="ECO:0000256" key="11">
    <source>
        <dbReference type="SAM" id="SignalP"/>
    </source>
</evidence>
<gene>
    <name evidence="13" type="ORF">VSR73_35855</name>
</gene>
<dbReference type="InterPro" id="IPR023614">
    <property type="entry name" value="Porin_dom_sf"/>
</dbReference>